<evidence type="ECO:0000313" key="4">
    <source>
        <dbReference type="Proteomes" id="UP000266298"/>
    </source>
</evidence>
<keyword evidence="2" id="KW-1133">Transmembrane helix</keyword>
<evidence type="ECO:0000313" key="3">
    <source>
        <dbReference type="EMBL" id="RII89686.1"/>
    </source>
</evidence>
<accession>A0A399N9Y6</accession>
<reference evidence="3 4" key="1">
    <citation type="submission" date="2018-08" db="EMBL/GenBank/DDBJ databases">
        <title>Genome Sequence of Clavibacter michiganensis Subspecies type strains, and the Atypical Peach-Colored Strains Isolated from Tomato.</title>
        <authorList>
            <person name="Osdaghi E."/>
            <person name="Portier P."/>
            <person name="Briand M."/>
            <person name="Jacques M.-A."/>
        </authorList>
    </citation>
    <scope>NUCLEOTIDE SEQUENCE [LARGE SCALE GENOMIC DNA]</scope>
    <source>
        <strain evidence="3 4">CFBP 7493</strain>
    </source>
</reference>
<protein>
    <recommendedName>
        <fullName evidence="5">LPXTG cell wall anchor domain-containing protein</fullName>
    </recommendedName>
</protein>
<dbReference type="AlphaFoldDB" id="A0A399N9Y6"/>
<feature type="transmembrane region" description="Helical" evidence="2">
    <location>
        <begin position="55"/>
        <end position="76"/>
    </location>
</feature>
<feature type="region of interest" description="Disordered" evidence="1">
    <location>
        <begin position="1"/>
        <end position="49"/>
    </location>
</feature>
<sequence length="81" mass="7558">PTPAPTPGPGEPTAAPTAAPAPGTVPSPGSASGADPAPAPAATGRGGLATTGFEALPWVAGGLTLVALGVVLTLVARRRKA</sequence>
<dbReference type="EMBL" id="QWEC01000716">
    <property type="protein sequence ID" value="RII89686.1"/>
    <property type="molecule type" value="Genomic_DNA"/>
</dbReference>
<evidence type="ECO:0008006" key="5">
    <source>
        <dbReference type="Google" id="ProtNLM"/>
    </source>
</evidence>
<keyword evidence="2" id="KW-0812">Transmembrane</keyword>
<proteinExistence type="predicted"/>
<gene>
    <name evidence="3" type="ORF">DZF96_17825</name>
</gene>
<evidence type="ECO:0000256" key="1">
    <source>
        <dbReference type="SAM" id="MobiDB-lite"/>
    </source>
</evidence>
<evidence type="ECO:0000256" key="2">
    <source>
        <dbReference type="SAM" id="Phobius"/>
    </source>
</evidence>
<organism evidence="3 4">
    <name type="scientific">Clavibacter michiganensis</name>
    <dbReference type="NCBI Taxonomy" id="28447"/>
    <lineage>
        <taxon>Bacteria</taxon>
        <taxon>Bacillati</taxon>
        <taxon>Actinomycetota</taxon>
        <taxon>Actinomycetes</taxon>
        <taxon>Micrococcales</taxon>
        <taxon>Microbacteriaceae</taxon>
        <taxon>Clavibacter</taxon>
    </lineage>
</organism>
<feature type="non-terminal residue" evidence="3">
    <location>
        <position position="1"/>
    </location>
</feature>
<dbReference type="Proteomes" id="UP000266298">
    <property type="component" value="Unassembled WGS sequence"/>
</dbReference>
<name>A0A399N9Y6_9MICO</name>
<feature type="compositionally biased region" description="Low complexity" evidence="1">
    <location>
        <begin position="11"/>
        <end position="43"/>
    </location>
</feature>
<keyword evidence="2" id="KW-0472">Membrane</keyword>
<feature type="compositionally biased region" description="Pro residues" evidence="1">
    <location>
        <begin position="1"/>
        <end position="10"/>
    </location>
</feature>
<comment type="caution">
    <text evidence="3">The sequence shown here is derived from an EMBL/GenBank/DDBJ whole genome shotgun (WGS) entry which is preliminary data.</text>
</comment>